<dbReference type="EMBL" id="JAFBFH010000038">
    <property type="protein sequence ID" value="MBM7717066.1"/>
    <property type="molecule type" value="Genomic_DNA"/>
</dbReference>
<name>A0ABS2RBP0_9BACI</name>
<gene>
    <name evidence="1" type="ORF">JOC94_004090</name>
</gene>
<evidence type="ECO:0000313" key="2">
    <source>
        <dbReference type="Proteomes" id="UP000823485"/>
    </source>
</evidence>
<protein>
    <submittedName>
        <fullName evidence="1">Uncharacterized protein</fullName>
    </submittedName>
</protein>
<comment type="caution">
    <text evidence="1">The sequence shown here is derived from an EMBL/GenBank/DDBJ whole genome shotgun (WGS) entry which is preliminary data.</text>
</comment>
<evidence type="ECO:0000313" key="1">
    <source>
        <dbReference type="EMBL" id="MBM7717066.1"/>
    </source>
</evidence>
<organism evidence="1 2">
    <name type="scientific">Siminovitchia thermophila</name>
    <dbReference type="NCBI Taxonomy" id="1245522"/>
    <lineage>
        <taxon>Bacteria</taxon>
        <taxon>Bacillati</taxon>
        <taxon>Bacillota</taxon>
        <taxon>Bacilli</taxon>
        <taxon>Bacillales</taxon>
        <taxon>Bacillaceae</taxon>
        <taxon>Siminovitchia</taxon>
    </lineage>
</organism>
<proteinExistence type="predicted"/>
<keyword evidence="2" id="KW-1185">Reference proteome</keyword>
<accession>A0ABS2RBP0</accession>
<reference evidence="1 2" key="1">
    <citation type="submission" date="2021-01" db="EMBL/GenBank/DDBJ databases">
        <title>Genomic Encyclopedia of Type Strains, Phase IV (KMG-IV): sequencing the most valuable type-strain genomes for metagenomic binning, comparative biology and taxonomic classification.</title>
        <authorList>
            <person name="Goeker M."/>
        </authorList>
    </citation>
    <scope>NUCLEOTIDE SEQUENCE [LARGE SCALE GENOMIC DNA]</scope>
    <source>
        <strain evidence="1 2">DSM 105453</strain>
    </source>
</reference>
<dbReference type="Proteomes" id="UP000823485">
    <property type="component" value="Unassembled WGS sequence"/>
</dbReference>
<sequence length="42" mass="4708">MLVEPIGHLGAVFSCIHYKQIRNSKGLGQNPVNMKQTAWNQV</sequence>